<reference evidence="2 3" key="1">
    <citation type="submission" date="2017-07" db="EMBL/GenBank/DDBJ databases">
        <title>Genome sequence of the Sordaria macrospora wild type strain R19027.</title>
        <authorList>
            <person name="Nowrousian M."/>
            <person name="Teichert I."/>
            <person name="Kueck U."/>
        </authorList>
    </citation>
    <scope>NUCLEOTIDE SEQUENCE [LARGE SCALE GENOMIC DNA]</scope>
    <source>
        <strain evidence="2 3">R19027</strain>
        <tissue evidence="2">Mycelium</tissue>
    </source>
</reference>
<dbReference type="EMBL" id="NMPR01000121">
    <property type="protein sequence ID" value="KAA8629906.1"/>
    <property type="molecule type" value="Genomic_DNA"/>
</dbReference>
<name>A0A8S8ZM14_SORMA</name>
<dbReference type="Proteomes" id="UP000433876">
    <property type="component" value="Unassembled WGS sequence"/>
</dbReference>
<dbReference type="AlphaFoldDB" id="A0A8S8ZM14"/>
<feature type="compositionally biased region" description="Basic residues" evidence="1">
    <location>
        <begin position="60"/>
        <end position="71"/>
    </location>
</feature>
<accession>A0A8S8ZM14</accession>
<sequence>MVAAFGQHVVDLRHAIGRSSFHKGGVSALHSCARGHLSGQQPQNSFLLWHQDRRHETLSRRHPRRSRRATRGKNEGGSPPRPRQELRYPFVSVCCLLDNLNTPHLLCYPRSSTFPQHQLAIFKATISTTTEKMSKTGSISLQVLRDNPVEEGETNAQVVDALEAALNVNDDALIPQAAKRLAEQLDSITLARDGAADKESEVENARYNVYTTLLAAVQQVPADHEAHRRFALVLHDLAGLDGHPTWKGLEGFAICNRDAWNDPSLSFEPVKDPEAYEKWCNLNAFVATLLSTGAISWRELPIWELRDGLEESLEELSQENKDTRVVVATLWIKHTGNFIWEQALSGKLEDLDETDSRMLRAGELYHGQPGYSRDRWDFWKKRLGELRSQVSESRSSAVDEAIGAMTELEGKN</sequence>
<dbReference type="InterPro" id="IPR053204">
    <property type="entry name" value="Oxopyrrolidines_Biosynth-assoc"/>
</dbReference>
<dbReference type="PANTHER" id="PTHR38797">
    <property type="entry name" value="NUCLEAR PORE COMPLEX PROTEIN NUP85-RELATED"/>
    <property type="match status" value="1"/>
</dbReference>
<dbReference type="InterPro" id="IPR022085">
    <property type="entry name" value="OpdG"/>
</dbReference>
<comment type="caution">
    <text evidence="2">The sequence shown here is derived from an EMBL/GenBank/DDBJ whole genome shotgun (WGS) entry which is preliminary data.</text>
</comment>
<dbReference type="VEuPathDB" id="FungiDB:SMAC_04104"/>
<evidence type="ECO:0000313" key="2">
    <source>
        <dbReference type="EMBL" id="KAA8629906.1"/>
    </source>
</evidence>
<organism evidence="2 3">
    <name type="scientific">Sordaria macrospora</name>
    <dbReference type="NCBI Taxonomy" id="5147"/>
    <lineage>
        <taxon>Eukaryota</taxon>
        <taxon>Fungi</taxon>
        <taxon>Dikarya</taxon>
        <taxon>Ascomycota</taxon>
        <taxon>Pezizomycotina</taxon>
        <taxon>Sordariomycetes</taxon>
        <taxon>Sordariomycetidae</taxon>
        <taxon>Sordariales</taxon>
        <taxon>Sordariaceae</taxon>
        <taxon>Sordaria</taxon>
    </lineage>
</organism>
<evidence type="ECO:0000313" key="3">
    <source>
        <dbReference type="Proteomes" id="UP000433876"/>
    </source>
</evidence>
<dbReference type="Pfam" id="PF12311">
    <property type="entry name" value="DUF3632"/>
    <property type="match status" value="1"/>
</dbReference>
<feature type="region of interest" description="Disordered" evidence="1">
    <location>
        <begin position="54"/>
        <end position="84"/>
    </location>
</feature>
<proteinExistence type="predicted"/>
<protein>
    <submittedName>
        <fullName evidence="2">Uncharacterized protein</fullName>
    </submittedName>
</protein>
<dbReference type="PANTHER" id="PTHR38797:SF4">
    <property type="entry name" value="NUCLEAR PORE COMPLEX PROTEIN NUP85"/>
    <property type="match status" value="1"/>
</dbReference>
<gene>
    <name evidence="2" type="ORF">SMACR_04104</name>
</gene>
<evidence type="ECO:0000256" key="1">
    <source>
        <dbReference type="SAM" id="MobiDB-lite"/>
    </source>
</evidence>